<proteinExistence type="predicted"/>
<sequence>MTTSQKYTKQSGERAPLLTDQQDTERILSDYEQTIEELLTRIKDVREEAFVRNVSKKTTLEGKSTMRRLNTQLSELHETLQQEPRPETTTNQTQTENERQVHMEGDAIHEDEQEKIMENVEYM</sequence>
<feature type="compositionally biased region" description="Basic and acidic residues" evidence="2">
    <location>
        <begin position="77"/>
        <end position="86"/>
    </location>
</feature>
<accession>A0A0N4WNN0</accession>
<feature type="coiled-coil region" evidence="1">
    <location>
        <begin position="21"/>
        <end position="48"/>
    </location>
</feature>
<feature type="compositionally biased region" description="Basic and acidic residues" evidence="2">
    <location>
        <begin position="96"/>
        <end position="109"/>
    </location>
</feature>
<evidence type="ECO:0000313" key="3">
    <source>
        <dbReference type="WBParaSite" id="HPLM_0001290401-mRNA-1"/>
    </source>
</evidence>
<dbReference type="AlphaFoldDB" id="A0A0N4WNN0"/>
<evidence type="ECO:0000256" key="1">
    <source>
        <dbReference type="SAM" id="Coils"/>
    </source>
</evidence>
<organism evidence="3">
    <name type="scientific">Haemonchus placei</name>
    <name type="common">Barber's pole worm</name>
    <dbReference type="NCBI Taxonomy" id="6290"/>
    <lineage>
        <taxon>Eukaryota</taxon>
        <taxon>Metazoa</taxon>
        <taxon>Ecdysozoa</taxon>
        <taxon>Nematoda</taxon>
        <taxon>Chromadorea</taxon>
        <taxon>Rhabditida</taxon>
        <taxon>Rhabditina</taxon>
        <taxon>Rhabditomorpha</taxon>
        <taxon>Strongyloidea</taxon>
        <taxon>Trichostrongylidae</taxon>
        <taxon>Haemonchus</taxon>
    </lineage>
</organism>
<keyword evidence="1" id="KW-0175">Coiled coil</keyword>
<name>A0A0N4WNN0_HAEPC</name>
<evidence type="ECO:0000256" key="2">
    <source>
        <dbReference type="SAM" id="MobiDB-lite"/>
    </source>
</evidence>
<protein>
    <submittedName>
        <fullName evidence="3">Uncharacterized protein</fullName>
    </submittedName>
</protein>
<reference evidence="3" key="1">
    <citation type="submission" date="2017-02" db="UniProtKB">
        <authorList>
            <consortium name="WormBaseParasite"/>
        </authorList>
    </citation>
    <scope>IDENTIFICATION</scope>
</reference>
<feature type="region of interest" description="Disordered" evidence="2">
    <location>
        <begin position="1"/>
        <end position="20"/>
    </location>
</feature>
<feature type="region of interest" description="Disordered" evidence="2">
    <location>
        <begin position="77"/>
        <end position="109"/>
    </location>
</feature>
<feature type="compositionally biased region" description="Polar residues" evidence="2">
    <location>
        <begin position="1"/>
        <end position="10"/>
    </location>
</feature>
<dbReference type="WBParaSite" id="HPLM_0001290401-mRNA-1">
    <property type="protein sequence ID" value="HPLM_0001290401-mRNA-1"/>
    <property type="gene ID" value="HPLM_0001290401"/>
</dbReference>